<feature type="chain" id="PRO_5013068113" description="Succinylglutamate desuccinylase/Aspartoacylase catalytic domain-containing protein" evidence="5">
    <location>
        <begin position="20"/>
        <end position="360"/>
    </location>
</feature>
<keyword evidence="3" id="KW-0378">Hydrolase</keyword>
<dbReference type="GO" id="GO:0016788">
    <property type="term" value="F:hydrolase activity, acting on ester bonds"/>
    <property type="evidence" value="ECO:0007669"/>
    <property type="project" value="InterPro"/>
</dbReference>
<reference evidence="7 8" key="1">
    <citation type="journal article" date="2016" name="Mol. Biol. Evol.">
        <title>Genome-Wide Survey of Gut Fungi (Harpellales) Reveals the First Horizontally Transferred Ubiquitin Gene from a Mosquito Host.</title>
        <authorList>
            <person name="Wang Y."/>
            <person name="White M.M."/>
            <person name="Kvist S."/>
            <person name="Moncalvo J.M."/>
        </authorList>
    </citation>
    <scope>NUCLEOTIDE SEQUENCE [LARGE SCALE GENOMIC DNA]</scope>
    <source>
        <strain evidence="7 8">ALG-7-W6</strain>
    </source>
</reference>
<accession>A0A1R0H6D2</accession>
<comment type="cofactor">
    <cofactor evidence="1">
        <name>Zn(2+)</name>
        <dbReference type="ChEBI" id="CHEBI:29105"/>
    </cofactor>
</comment>
<organism evidence="7 8">
    <name type="scientific">Smittium mucronatum</name>
    <dbReference type="NCBI Taxonomy" id="133383"/>
    <lineage>
        <taxon>Eukaryota</taxon>
        <taxon>Fungi</taxon>
        <taxon>Fungi incertae sedis</taxon>
        <taxon>Zoopagomycota</taxon>
        <taxon>Kickxellomycotina</taxon>
        <taxon>Harpellomycetes</taxon>
        <taxon>Harpellales</taxon>
        <taxon>Legeriomycetaceae</taxon>
        <taxon>Smittium</taxon>
    </lineage>
</organism>
<evidence type="ECO:0000256" key="1">
    <source>
        <dbReference type="ARBA" id="ARBA00001947"/>
    </source>
</evidence>
<dbReference type="OrthoDB" id="5588846at2759"/>
<dbReference type="Proteomes" id="UP000187455">
    <property type="component" value="Unassembled WGS sequence"/>
</dbReference>
<feature type="domain" description="Succinylglutamate desuccinylase/Aspartoacylase catalytic" evidence="6">
    <location>
        <begin position="75"/>
        <end position="263"/>
    </location>
</feature>
<evidence type="ECO:0000256" key="2">
    <source>
        <dbReference type="ARBA" id="ARBA00022723"/>
    </source>
</evidence>
<evidence type="ECO:0000256" key="3">
    <source>
        <dbReference type="ARBA" id="ARBA00022801"/>
    </source>
</evidence>
<dbReference type="InterPro" id="IPR043795">
    <property type="entry name" value="N-alpha-Ac-DABA-like"/>
</dbReference>
<evidence type="ECO:0000256" key="4">
    <source>
        <dbReference type="ARBA" id="ARBA00022833"/>
    </source>
</evidence>
<name>A0A1R0H6D2_9FUNG</name>
<keyword evidence="8" id="KW-1185">Reference proteome</keyword>
<dbReference type="AlphaFoldDB" id="A0A1R0H6D2"/>
<dbReference type="PIRSF" id="PIRSF039012">
    <property type="entry name" value="ASP"/>
    <property type="match status" value="1"/>
</dbReference>
<gene>
    <name evidence="7" type="ORF">AYI68_g1157</name>
</gene>
<feature type="signal peptide" evidence="5">
    <location>
        <begin position="1"/>
        <end position="19"/>
    </location>
</feature>
<keyword evidence="2" id="KW-0479">Metal-binding</keyword>
<dbReference type="InterPro" id="IPR055438">
    <property type="entry name" value="AstE_AspA_cat"/>
</dbReference>
<dbReference type="Pfam" id="PF24827">
    <property type="entry name" value="AstE_AspA_cat"/>
    <property type="match status" value="1"/>
</dbReference>
<dbReference type="CDD" id="cd06251">
    <property type="entry name" value="M14_ASTE_ASPA-like"/>
    <property type="match status" value="1"/>
</dbReference>
<evidence type="ECO:0000313" key="7">
    <source>
        <dbReference type="EMBL" id="OLY84673.1"/>
    </source>
</evidence>
<dbReference type="PANTHER" id="PTHR37326:SF1">
    <property type="entry name" value="BLL3975 PROTEIN"/>
    <property type="match status" value="1"/>
</dbReference>
<protein>
    <recommendedName>
        <fullName evidence="6">Succinylglutamate desuccinylase/Aspartoacylase catalytic domain-containing protein</fullName>
    </recommendedName>
</protein>
<evidence type="ECO:0000259" key="6">
    <source>
        <dbReference type="Pfam" id="PF24827"/>
    </source>
</evidence>
<dbReference type="Gene3D" id="3.40.630.10">
    <property type="entry name" value="Zn peptidases"/>
    <property type="match status" value="1"/>
</dbReference>
<dbReference type="GO" id="GO:0016811">
    <property type="term" value="F:hydrolase activity, acting on carbon-nitrogen (but not peptide) bonds, in linear amides"/>
    <property type="evidence" value="ECO:0007669"/>
    <property type="project" value="InterPro"/>
</dbReference>
<evidence type="ECO:0000256" key="5">
    <source>
        <dbReference type="SAM" id="SignalP"/>
    </source>
</evidence>
<sequence length="360" mass="38732">MVRVSFLFSSFLLALSSSAQTVYTGESLDGFKVASRIDVSDLPLNSLTKVFLRMPKNQIGQNWFVPVMVAKGQNDGKRLFLNSGIHGDGLNGIRVIQRVINDLDTSKMSGVVVGIPGANVNGMLQNKHRFVSMSGSGSLTDLNQYFPGDTTYPDDVYQYVGTLWEDLIFNNNFTAAVDFQTQATGNTASLNVDADVSVPYVQKMVDLSGADVAVTKAADPESGALDDNLTNVGVAALTYTLAGPRVFDAEPIQRGYDFAQRLISDLNIHSAANTTLSASSKMLVTDTVDTFYAQLGGFVETHVELLDSVTEGQVLATMYDPHGDIIDETKALHSGIIMELMTDPLREPGALIASVAVSKI</sequence>
<dbReference type="GO" id="GO:0046872">
    <property type="term" value="F:metal ion binding"/>
    <property type="evidence" value="ECO:0007669"/>
    <property type="project" value="UniProtKB-KW"/>
</dbReference>
<dbReference type="InterPro" id="IPR053138">
    <property type="entry name" value="N-alpha-Ac-DABA_deacetylase"/>
</dbReference>
<keyword evidence="4" id="KW-0862">Zinc</keyword>
<evidence type="ECO:0000313" key="8">
    <source>
        <dbReference type="Proteomes" id="UP000187455"/>
    </source>
</evidence>
<keyword evidence="5" id="KW-0732">Signal</keyword>
<dbReference type="PANTHER" id="PTHR37326">
    <property type="entry name" value="BLL3975 PROTEIN"/>
    <property type="match status" value="1"/>
</dbReference>
<comment type="caution">
    <text evidence="7">The sequence shown here is derived from an EMBL/GenBank/DDBJ whole genome shotgun (WGS) entry which is preliminary data.</text>
</comment>
<proteinExistence type="predicted"/>
<dbReference type="SUPFAM" id="SSF53187">
    <property type="entry name" value="Zn-dependent exopeptidases"/>
    <property type="match status" value="1"/>
</dbReference>
<dbReference type="EMBL" id="LSSL01000404">
    <property type="protein sequence ID" value="OLY84673.1"/>
    <property type="molecule type" value="Genomic_DNA"/>
</dbReference>